<sequence>MEEVLQYLKECKTFYLATSDGDQARVRPFGAVCQFEGKIYIITNNKKPVFDQMMKNPKIEISGMNHGTWIRLQCEAVLDSRREARVAMMEEYGSALSRMYSVDDNLMEVFYLQNAKAVIQSLTSEKKEISF</sequence>
<keyword evidence="3" id="KW-1185">Reference proteome</keyword>
<feature type="domain" description="Pyridoxamine 5'-phosphate oxidase N-terminal" evidence="1">
    <location>
        <begin position="2"/>
        <end position="96"/>
    </location>
</feature>
<dbReference type="Gene3D" id="2.30.110.10">
    <property type="entry name" value="Electron Transport, Fmn-binding Protein, Chain A"/>
    <property type="match status" value="1"/>
</dbReference>
<name>A0A2S6HFU5_9FIRM</name>
<protein>
    <submittedName>
        <fullName evidence="2">Putative pyridoxamine 5'-phosphate oxidase family protein</fullName>
    </submittedName>
</protein>
<dbReference type="Pfam" id="PF01243">
    <property type="entry name" value="PNPOx_N"/>
    <property type="match status" value="1"/>
</dbReference>
<dbReference type="SUPFAM" id="SSF50475">
    <property type="entry name" value="FMN-binding split barrel"/>
    <property type="match status" value="1"/>
</dbReference>
<evidence type="ECO:0000313" key="3">
    <source>
        <dbReference type="Proteomes" id="UP000237749"/>
    </source>
</evidence>
<organism evidence="2 3">
    <name type="scientific">Lacrimispora xylanisolvens</name>
    <dbReference type="NCBI Taxonomy" id="384636"/>
    <lineage>
        <taxon>Bacteria</taxon>
        <taxon>Bacillati</taxon>
        <taxon>Bacillota</taxon>
        <taxon>Clostridia</taxon>
        <taxon>Lachnospirales</taxon>
        <taxon>Lachnospiraceae</taxon>
        <taxon>Lacrimispora</taxon>
    </lineage>
</organism>
<dbReference type="RefSeq" id="WP_104439535.1">
    <property type="nucleotide sequence ID" value="NZ_PTJA01000018.1"/>
</dbReference>
<dbReference type="OrthoDB" id="9792542at2"/>
<proteinExistence type="predicted"/>
<evidence type="ECO:0000313" key="2">
    <source>
        <dbReference type="EMBL" id="PPK76342.1"/>
    </source>
</evidence>
<gene>
    <name evidence="2" type="ORF">BXY41_11831</name>
</gene>
<dbReference type="Proteomes" id="UP000237749">
    <property type="component" value="Unassembled WGS sequence"/>
</dbReference>
<reference evidence="2 3" key="1">
    <citation type="submission" date="2018-02" db="EMBL/GenBank/DDBJ databases">
        <title>Genomic Encyclopedia of Archaeal and Bacterial Type Strains, Phase II (KMG-II): from individual species to whole genera.</title>
        <authorList>
            <person name="Goeker M."/>
        </authorList>
    </citation>
    <scope>NUCLEOTIDE SEQUENCE [LARGE SCALE GENOMIC DNA]</scope>
    <source>
        <strain evidence="2 3">DSM 3808</strain>
    </source>
</reference>
<accession>A0A2S6HFU5</accession>
<evidence type="ECO:0000259" key="1">
    <source>
        <dbReference type="Pfam" id="PF01243"/>
    </source>
</evidence>
<dbReference type="AlphaFoldDB" id="A0A2S6HFU5"/>
<dbReference type="InterPro" id="IPR012349">
    <property type="entry name" value="Split_barrel_FMN-bd"/>
</dbReference>
<comment type="caution">
    <text evidence="2">The sequence shown here is derived from an EMBL/GenBank/DDBJ whole genome shotgun (WGS) entry which is preliminary data.</text>
</comment>
<dbReference type="EMBL" id="PTJA01000018">
    <property type="protein sequence ID" value="PPK76342.1"/>
    <property type="molecule type" value="Genomic_DNA"/>
</dbReference>
<dbReference type="InterPro" id="IPR011576">
    <property type="entry name" value="Pyridox_Oxase_N"/>
</dbReference>